<evidence type="ECO:0000313" key="2">
    <source>
        <dbReference type="EMBL" id="QFU99026.1"/>
    </source>
</evidence>
<reference evidence="2 3" key="1">
    <citation type="submission" date="2019-10" db="EMBL/GenBank/DDBJ databases">
        <title>Genome sequence of Luteimicrobium xylanilyticum HY-24.</title>
        <authorList>
            <person name="Kim D.Y."/>
            <person name="Park H.-Y."/>
        </authorList>
    </citation>
    <scope>NUCLEOTIDE SEQUENCE [LARGE SCALE GENOMIC DNA]</scope>
    <source>
        <strain evidence="2 3">HY-24</strain>
    </source>
</reference>
<dbReference type="KEGG" id="lxl:KDY119_02552"/>
<feature type="region of interest" description="Disordered" evidence="1">
    <location>
        <begin position="166"/>
        <end position="191"/>
    </location>
</feature>
<dbReference type="EMBL" id="CP045529">
    <property type="protein sequence ID" value="QFU99026.1"/>
    <property type="molecule type" value="Genomic_DNA"/>
</dbReference>
<name>A0A5P9QCR6_9MICO</name>
<proteinExistence type="predicted"/>
<protein>
    <submittedName>
        <fullName evidence="2">Uncharacterized protein</fullName>
    </submittedName>
</protein>
<gene>
    <name evidence="2" type="ORF">KDY119_02552</name>
</gene>
<dbReference type="AlphaFoldDB" id="A0A5P9QCR6"/>
<keyword evidence="3" id="KW-1185">Reference proteome</keyword>
<evidence type="ECO:0000256" key="1">
    <source>
        <dbReference type="SAM" id="MobiDB-lite"/>
    </source>
</evidence>
<accession>A0A5P9QCR6</accession>
<evidence type="ECO:0000313" key="3">
    <source>
        <dbReference type="Proteomes" id="UP000326702"/>
    </source>
</evidence>
<organism evidence="2 3">
    <name type="scientific">Luteimicrobium xylanilyticum</name>
    <dbReference type="NCBI Taxonomy" id="1133546"/>
    <lineage>
        <taxon>Bacteria</taxon>
        <taxon>Bacillati</taxon>
        <taxon>Actinomycetota</taxon>
        <taxon>Actinomycetes</taxon>
        <taxon>Micrococcales</taxon>
        <taxon>Luteimicrobium</taxon>
    </lineage>
</organism>
<feature type="compositionally biased region" description="Gly residues" evidence="1">
    <location>
        <begin position="175"/>
        <end position="187"/>
    </location>
</feature>
<dbReference type="Proteomes" id="UP000326702">
    <property type="component" value="Chromosome"/>
</dbReference>
<sequence>MDERDREIRYSCTLWRVRWDDLFEDMEAQLAAMTRSELDARVEDLTRAEHAAVALGARLRASGGSLMTVALDDGTLVRGRVASAAEHWFELEEGVRRHLVPLRAVAWVQGAAPLAAPGAGVVERRLGLAPALRALARDRVRVLVRTRAGTVAGRIARVGKDYVELDDTGGHDTGGHGPGQADLGGWGRPQRPATTAVPLDRVLCVSEVV</sequence>